<evidence type="ECO:0000313" key="2">
    <source>
        <dbReference type="EMBL" id="QHT67232.1"/>
    </source>
</evidence>
<dbReference type="KEGG" id="rhoz:GXP67_11575"/>
<sequence length="149" mass="17097">MDTTQIKTSQVDADSIQEVFATLATAWNTADADLFSSVFTPDADYVTFNGQHLKGREAIAQVHMDLWRKFLKGSRLVSAEPMQIRFVHETLAIAHGKGAVLMRWQKKPSENRLSINTNVLIKQNGQWYITAFHNCRIQKMPWFIRLFAK</sequence>
<proteinExistence type="predicted"/>
<gene>
    <name evidence="2" type="ORF">GXP67_11575</name>
</gene>
<dbReference type="InterPro" id="IPR011944">
    <property type="entry name" value="Steroid_delta5-4_isomerase"/>
</dbReference>
<dbReference type="AlphaFoldDB" id="A0A6C0GHR8"/>
<dbReference type="Pfam" id="PF13577">
    <property type="entry name" value="SnoaL_4"/>
    <property type="match status" value="1"/>
</dbReference>
<dbReference type="EMBL" id="CP048222">
    <property type="protein sequence ID" value="QHT67232.1"/>
    <property type="molecule type" value="Genomic_DNA"/>
</dbReference>
<dbReference type="SUPFAM" id="SSF54427">
    <property type="entry name" value="NTF2-like"/>
    <property type="match status" value="1"/>
</dbReference>
<dbReference type="Proteomes" id="UP000480178">
    <property type="component" value="Chromosome"/>
</dbReference>
<name>A0A6C0GHR8_9BACT</name>
<dbReference type="Gene3D" id="3.10.450.50">
    <property type="match status" value="1"/>
</dbReference>
<dbReference type="NCBIfam" id="TIGR02246">
    <property type="entry name" value="SgcJ/EcaC family oxidoreductase"/>
    <property type="match status" value="1"/>
</dbReference>
<feature type="domain" description="SnoaL-like" evidence="1">
    <location>
        <begin position="12"/>
        <end position="132"/>
    </location>
</feature>
<evidence type="ECO:0000313" key="3">
    <source>
        <dbReference type="Proteomes" id="UP000480178"/>
    </source>
</evidence>
<evidence type="ECO:0000259" key="1">
    <source>
        <dbReference type="Pfam" id="PF13577"/>
    </source>
</evidence>
<dbReference type="RefSeq" id="WP_162443273.1">
    <property type="nucleotide sequence ID" value="NZ_CP048222.1"/>
</dbReference>
<dbReference type="InterPro" id="IPR032710">
    <property type="entry name" value="NTF2-like_dom_sf"/>
</dbReference>
<dbReference type="InterPro" id="IPR037401">
    <property type="entry name" value="SnoaL-like"/>
</dbReference>
<organism evidence="2 3">
    <name type="scientific">Rhodocytophaga rosea</name>
    <dbReference type="NCBI Taxonomy" id="2704465"/>
    <lineage>
        <taxon>Bacteria</taxon>
        <taxon>Pseudomonadati</taxon>
        <taxon>Bacteroidota</taxon>
        <taxon>Cytophagia</taxon>
        <taxon>Cytophagales</taxon>
        <taxon>Rhodocytophagaceae</taxon>
        <taxon>Rhodocytophaga</taxon>
    </lineage>
</organism>
<keyword evidence="3" id="KW-1185">Reference proteome</keyword>
<protein>
    <submittedName>
        <fullName evidence="2">SgcJ/EcaC family oxidoreductase</fullName>
    </submittedName>
</protein>
<accession>A0A6C0GHR8</accession>
<reference evidence="2 3" key="1">
    <citation type="submission" date="2020-01" db="EMBL/GenBank/DDBJ databases">
        <authorList>
            <person name="Kim M.K."/>
        </authorList>
    </citation>
    <scope>NUCLEOTIDE SEQUENCE [LARGE SCALE GENOMIC DNA]</scope>
    <source>
        <strain evidence="2 3">172606-1</strain>
    </source>
</reference>